<organism evidence="1 2">
    <name type="scientific">Sutcliffiella rhizosphaerae</name>
    <dbReference type="NCBI Taxonomy" id="2880967"/>
    <lineage>
        <taxon>Bacteria</taxon>
        <taxon>Bacillati</taxon>
        <taxon>Bacillota</taxon>
        <taxon>Bacilli</taxon>
        <taxon>Bacillales</taxon>
        <taxon>Bacillaceae</taxon>
        <taxon>Sutcliffiella</taxon>
    </lineage>
</organism>
<protein>
    <recommendedName>
        <fullName evidence="3">Lipoprotein</fullName>
    </recommendedName>
</protein>
<proteinExistence type="predicted"/>
<accession>A0ABM8YIT8</accession>
<evidence type="ECO:0000313" key="1">
    <source>
        <dbReference type="EMBL" id="CAG9619836.1"/>
    </source>
</evidence>
<dbReference type="PROSITE" id="PS51257">
    <property type="entry name" value="PROKAR_LIPOPROTEIN"/>
    <property type="match status" value="1"/>
</dbReference>
<gene>
    <name evidence="1" type="ORF">BACCIP111883_00604</name>
</gene>
<keyword evidence="2" id="KW-1185">Reference proteome</keyword>
<dbReference type="Proteomes" id="UP000789833">
    <property type="component" value="Unassembled WGS sequence"/>
</dbReference>
<sequence length="140" mass="15966">MRVIWTSFICILFILTGCKEEQQKPKSMVETDVNVMEVLSHSSSSNQKMNMRVHHSIKGNDVYLECIVTPNFHFVEGKQEKKHGEGMVVVFLDNKQIGSFTKGAFVINDIPKGKHELTITLLHNDKSEYGISEKLEIDIE</sequence>
<name>A0ABM8YIT8_9BACI</name>
<evidence type="ECO:0000313" key="2">
    <source>
        <dbReference type="Proteomes" id="UP000789833"/>
    </source>
</evidence>
<reference evidence="1 2" key="1">
    <citation type="submission" date="2021-10" db="EMBL/GenBank/DDBJ databases">
        <authorList>
            <person name="Criscuolo A."/>
        </authorList>
    </citation>
    <scope>NUCLEOTIDE SEQUENCE [LARGE SCALE GENOMIC DNA]</scope>
    <source>
        <strain evidence="2">CIP 111883</strain>
    </source>
</reference>
<evidence type="ECO:0008006" key="3">
    <source>
        <dbReference type="Google" id="ProtNLM"/>
    </source>
</evidence>
<comment type="caution">
    <text evidence="1">The sequence shown here is derived from an EMBL/GenBank/DDBJ whole genome shotgun (WGS) entry which is preliminary data.</text>
</comment>
<dbReference type="RefSeq" id="WP_230499765.1">
    <property type="nucleotide sequence ID" value="NZ_CAKJTJ010000002.1"/>
</dbReference>
<dbReference type="EMBL" id="CAKJTJ010000002">
    <property type="protein sequence ID" value="CAG9619836.1"/>
    <property type="molecule type" value="Genomic_DNA"/>
</dbReference>